<evidence type="ECO:0000259" key="1">
    <source>
        <dbReference type="Pfam" id="PF04784"/>
    </source>
</evidence>
<name>A0AA49GRA0_9BACT</name>
<sequence length="236" mass="27401">MMRLIIVSIFWASSCSSQGLPELTEATNHFLEEHVESGMVDYKAIHQNPSRIQQLYEQIGSTSLENASDAEKKAFYINAYNILTIYQIVQNYPVKSPTDVEGFFDNTKHQVAGESLTLDQVEKERLMKNHFDPRLHFVLVCAAKSCPPLASFAFQADQLDEQLDERTREALNNPDFIRVNKNQKKVEVSQIFEWYKQDFTKETSSILAYINQYRDEEIPSSYQVNFYKYDWALNAQ</sequence>
<organism evidence="2">
    <name type="scientific">Roseihalotalea indica</name>
    <dbReference type="NCBI Taxonomy" id="2867963"/>
    <lineage>
        <taxon>Bacteria</taxon>
        <taxon>Pseudomonadati</taxon>
        <taxon>Bacteroidota</taxon>
        <taxon>Cytophagia</taxon>
        <taxon>Cytophagales</taxon>
        <taxon>Catalimonadaceae</taxon>
        <taxon>Roseihalotalea</taxon>
    </lineage>
</organism>
<dbReference type="PANTHER" id="PTHR46361">
    <property type="entry name" value="ELECTRON CARRIER/ PROTEIN DISULFIDE OXIDOREDUCTASE"/>
    <property type="match status" value="1"/>
</dbReference>
<dbReference type="PROSITE" id="PS51257">
    <property type="entry name" value="PROKAR_LIPOPROTEIN"/>
    <property type="match status" value="1"/>
</dbReference>
<gene>
    <name evidence="2" type="ORF">K4G66_05055</name>
</gene>
<dbReference type="Pfam" id="PF04784">
    <property type="entry name" value="DUF547"/>
    <property type="match status" value="1"/>
</dbReference>
<accession>A0AA49GRA0</accession>
<protein>
    <submittedName>
        <fullName evidence="2">DUF547 domain-containing protein</fullName>
    </submittedName>
</protein>
<proteinExistence type="predicted"/>
<evidence type="ECO:0000313" key="2">
    <source>
        <dbReference type="EMBL" id="WKN38073.1"/>
    </source>
</evidence>
<dbReference type="InterPro" id="IPR006869">
    <property type="entry name" value="DUF547"/>
</dbReference>
<feature type="domain" description="DUF547" evidence="1">
    <location>
        <begin position="65"/>
        <end position="169"/>
    </location>
</feature>
<reference evidence="2" key="1">
    <citation type="journal article" date="2023" name="Comput. Struct. Biotechnol. J.">
        <title>Discovery of a novel marine Bacteroidetes with a rich repertoire of carbohydrate-active enzymes.</title>
        <authorList>
            <person name="Chen B."/>
            <person name="Liu G."/>
            <person name="Chen Q."/>
            <person name="Wang H."/>
            <person name="Liu L."/>
            <person name="Tang K."/>
        </authorList>
    </citation>
    <scope>NUCLEOTIDE SEQUENCE</scope>
    <source>
        <strain evidence="2">TK19036</strain>
    </source>
</reference>
<dbReference type="PANTHER" id="PTHR46361:SF3">
    <property type="entry name" value="ELECTRON CARRIER_ PROTEIN DISULFIDE OXIDOREDUCTASE"/>
    <property type="match status" value="1"/>
</dbReference>
<reference evidence="2" key="2">
    <citation type="journal article" date="2024" name="Antonie Van Leeuwenhoek">
        <title>Roseihalotalea indica gen. nov., sp. nov., a halophilic Bacteroidetes from mesopelagic Southwest Indian Ocean with higher carbohydrate metabolic potential.</title>
        <authorList>
            <person name="Chen B."/>
            <person name="Zhang M."/>
            <person name="Lin D."/>
            <person name="Ye J."/>
            <person name="Tang K."/>
        </authorList>
    </citation>
    <scope>NUCLEOTIDE SEQUENCE</scope>
    <source>
        <strain evidence="2">TK19036</strain>
    </source>
</reference>
<dbReference type="AlphaFoldDB" id="A0AA49GRA0"/>
<dbReference type="EMBL" id="CP120682">
    <property type="protein sequence ID" value="WKN38073.1"/>
    <property type="molecule type" value="Genomic_DNA"/>
</dbReference>